<dbReference type="InterPro" id="IPR017938">
    <property type="entry name" value="Riboflavin_synthase-like_b-brl"/>
</dbReference>
<dbReference type="RefSeq" id="WP_068009691.1">
    <property type="nucleotide sequence ID" value="NZ_FOFM01000001.1"/>
</dbReference>
<dbReference type="Pfam" id="PF08022">
    <property type="entry name" value="FAD_binding_8"/>
    <property type="match status" value="1"/>
</dbReference>
<keyword evidence="8 13" id="KW-1133">Transmembrane helix</keyword>
<dbReference type="SUPFAM" id="SSF63380">
    <property type="entry name" value="Riboflavin synthase domain-like"/>
    <property type="match status" value="1"/>
</dbReference>
<dbReference type="OrthoDB" id="9792185at2"/>
<evidence type="ECO:0000256" key="5">
    <source>
        <dbReference type="ARBA" id="ARBA00022714"/>
    </source>
</evidence>
<dbReference type="PANTHER" id="PTHR47354:SF8">
    <property type="entry name" value="1,2-PHENYLACETYL-COA EPOXIDASE, SUBUNIT E"/>
    <property type="match status" value="1"/>
</dbReference>
<evidence type="ECO:0000256" key="4">
    <source>
        <dbReference type="ARBA" id="ARBA00022692"/>
    </source>
</evidence>
<comment type="subcellular location">
    <subcellularLocation>
        <location evidence="2">Membrane</location>
        <topology evidence="2">Multi-pass membrane protein</topology>
    </subcellularLocation>
</comment>
<dbReference type="SUPFAM" id="SSF52343">
    <property type="entry name" value="Ferredoxin reductase-like, C-terminal NADP-linked domain"/>
    <property type="match status" value="1"/>
</dbReference>
<dbReference type="GO" id="GO:0016491">
    <property type="term" value="F:oxidoreductase activity"/>
    <property type="evidence" value="ECO:0007669"/>
    <property type="project" value="UniProtKB-KW"/>
</dbReference>
<name>A0A165UND1_9HYPH</name>
<dbReference type="Pfam" id="PF00175">
    <property type="entry name" value="NAD_binding_1"/>
    <property type="match status" value="1"/>
</dbReference>
<dbReference type="AlphaFoldDB" id="A0A165UND1"/>
<feature type="domain" description="FAD-binding FR-type" evidence="14">
    <location>
        <begin position="191"/>
        <end position="289"/>
    </location>
</feature>
<dbReference type="Gene3D" id="3.40.50.80">
    <property type="entry name" value="Nucleotide-binding domain of ferredoxin-NADP reductase (FNR) module"/>
    <property type="match status" value="1"/>
</dbReference>
<dbReference type="InterPro" id="IPR013130">
    <property type="entry name" value="Fe3_Rdtase_TM_dom"/>
</dbReference>
<evidence type="ECO:0000256" key="3">
    <source>
        <dbReference type="ARBA" id="ARBA00022630"/>
    </source>
</evidence>
<dbReference type="PRINTS" id="PR00409">
    <property type="entry name" value="PHDIOXRDTASE"/>
</dbReference>
<dbReference type="InterPro" id="IPR017927">
    <property type="entry name" value="FAD-bd_FR_type"/>
</dbReference>
<evidence type="ECO:0000256" key="11">
    <source>
        <dbReference type="ARBA" id="ARBA00023014"/>
    </source>
</evidence>
<dbReference type="PANTHER" id="PTHR47354">
    <property type="entry name" value="NADH OXIDOREDUCTASE HCR"/>
    <property type="match status" value="1"/>
</dbReference>
<feature type="transmembrane region" description="Helical" evidence="13">
    <location>
        <begin position="29"/>
        <end position="48"/>
    </location>
</feature>
<reference evidence="15 16" key="1">
    <citation type="journal article" date="2016" name="Front. Microbiol.">
        <title>Comparative Genomic Analysis Reveals a Diverse Repertoire of Genes Involved in Prokaryote-Eukaryote Interactions within the Pseudovibrio Genus.</title>
        <authorList>
            <person name="Romano S."/>
            <person name="Fernandez-Guerra A."/>
            <person name="Reen F.J."/>
            <person name="Glockner F.O."/>
            <person name="Crowley S.P."/>
            <person name="O'Sullivan O."/>
            <person name="Cotter P.D."/>
            <person name="Adams C."/>
            <person name="Dobson A.D."/>
            <person name="O'Gara F."/>
        </authorList>
    </citation>
    <scope>NUCLEOTIDE SEQUENCE [LARGE SCALE GENOMIC DNA]</scope>
    <source>
        <strain evidence="15 16">Ad2</strain>
    </source>
</reference>
<dbReference type="Pfam" id="PF01794">
    <property type="entry name" value="Ferric_reduct"/>
    <property type="match status" value="1"/>
</dbReference>
<keyword evidence="12 13" id="KW-0472">Membrane</keyword>
<comment type="caution">
    <text evidence="15">The sequence shown here is derived from an EMBL/GenBank/DDBJ whole genome shotgun (WGS) entry which is preliminary data.</text>
</comment>
<evidence type="ECO:0000256" key="13">
    <source>
        <dbReference type="SAM" id="Phobius"/>
    </source>
</evidence>
<keyword evidence="6" id="KW-0479">Metal-binding</keyword>
<dbReference type="GO" id="GO:0050660">
    <property type="term" value="F:flavin adenine dinucleotide binding"/>
    <property type="evidence" value="ECO:0007669"/>
    <property type="project" value="TreeGrafter"/>
</dbReference>
<feature type="transmembrane region" description="Helical" evidence="13">
    <location>
        <begin position="68"/>
        <end position="86"/>
    </location>
</feature>
<keyword evidence="16" id="KW-1185">Reference proteome</keyword>
<protein>
    <submittedName>
        <fullName evidence="15">3-ketosteroid-9-alpha-hydroxylase reductase subunit</fullName>
        <ecNumber evidence="15">1.17.1.-</ecNumber>
    </submittedName>
</protein>
<dbReference type="Proteomes" id="UP000076577">
    <property type="component" value="Unassembled WGS sequence"/>
</dbReference>
<accession>A0A165UND1</accession>
<dbReference type="InterPro" id="IPR050415">
    <property type="entry name" value="MRET"/>
</dbReference>
<evidence type="ECO:0000256" key="10">
    <source>
        <dbReference type="ARBA" id="ARBA00023004"/>
    </source>
</evidence>
<dbReference type="InterPro" id="IPR013112">
    <property type="entry name" value="FAD-bd_8"/>
</dbReference>
<keyword evidence="3" id="KW-0285">Flavoprotein</keyword>
<dbReference type="STRING" id="989403.SAMN05421798_10173"/>
<keyword evidence="7" id="KW-0274">FAD</keyword>
<dbReference type="PATRIC" id="fig|989403.3.peg.4255"/>
<evidence type="ECO:0000313" key="16">
    <source>
        <dbReference type="Proteomes" id="UP000076577"/>
    </source>
</evidence>
<evidence type="ECO:0000256" key="6">
    <source>
        <dbReference type="ARBA" id="ARBA00022723"/>
    </source>
</evidence>
<dbReference type="EMBL" id="LMCB01000098">
    <property type="protein sequence ID" value="KZL12601.1"/>
    <property type="molecule type" value="Genomic_DNA"/>
</dbReference>
<dbReference type="GO" id="GO:0051537">
    <property type="term" value="F:2 iron, 2 sulfur cluster binding"/>
    <property type="evidence" value="ECO:0007669"/>
    <property type="project" value="UniProtKB-KW"/>
</dbReference>
<evidence type="ECO:0000313" key="15">
    <source>
        <dbReference type="EMBL" id="KZL12601.1"/>
    </source>
</evidence>
<dbReference type="PROSITE" id="PS51384">
    <property type="entry name" value="FAD_FR"/>
    <property type="match status" value="1"/>
</dbReference>
<evidence type="ECO:0000256" key="12">
    <source>
        <dbReference type="ARBA" id="ARBA00023136"/>
    </source>
</evidence>
<keyword evidence="11" id="KW-0411">Iron-sulfur</keyword>
<dbReference type="InterPro" id="IPR001433">
    <property type="entry name" value="OxRdtase_FAD/NAD-bd"/>
</dbReference>
<dbReference type="EC" id="1.17.1.-" evidence="15"/>
<evidence type="ECO:0000256" key="8">
    <source>
        <dbReference type="ARBA" id="ARBA00022989"/>
    </source>
</evidence>
<dbReference type="CDD" id="cd06198">
    <property type="entry name" value="FNR_like_3"/>
    <property type="match status" value="1"/>
</dbReference>
<evidence type="ECO:0000256" key="1">
    <source>
        <dbReference type="ARBA" id="ARBA00001974"/>
    </source>
</evidence>
<evidence type="ECO:0000256" key="2">
    <source>
        <dbReference type="ARBA" id="ARBA00004141"/>
    </source>
</evidence>
<comment type="cofactor">
    <cofactor evidence="1">
        <name>FAD</name>
        <dbReference type="ChEBI" id="CHEBI:57692"/>
    </cofactor>
</comment>
<feature type="transmembrane region" description="Helical" evidence="13">
    <location>
        <begin position="166"/>
        <end position="186"/>
    </location>
</feature>
<keyword evidence="5" id="KW-0001">2Fe-2S</keyword>
<keyword evidence="10" id="KW-0408">Iron</keyword>
<evidence type="ECO:0000256" key="9">
    <source>
        <dbReference type="ARBA" id="ARBA00023002"/>
    </source>
</evidence>
<feature type="transmembrane region" description="Helical" evidence="13">
    <location>
        <begin position="141"/>
        <end position="160"/>
    </location>
</feature>
<evidence type="ECO:0000259" key="14">
    <source>
        <dbReference type="PROSITE" id="PS51384"/>
    </source>
</evidence>
<dbReference type="Gene3D" id="2.40.30.10">
    <property type="entry name" value="Translation factors"/>
    <property type="match status" value="1"/>
</dbReference>
<evidence type="ECO:0000256" key="7">
    <source>
        <dbReference type="ARBA" id="ARBA00022827"/>
    </source>
</evidence>
<keyword evidence="9 15" id="KW-0560">Oxidoreductase</keyword>
<dbReference type="GO" id="GO:0016020">
    <property type="term" value="C:membrane"/>
    <property type="evidence" value="ECO:0007669"/>
    <property type="project" value="UniProtKB-SubCell"/>
</dbReference>
<organism evidence="15 16">
    <name type="scientific">Pseudovibrio axinellae</name>
    <dbReference type="NCBI Taxonomy" id="989403"/>
    <lineage>
        <taxon>Bacteria</taxon>
        <taxon>Pseudomonadati</taxon>
        <taxon>Pseudomonadota</taxon>
        <taxon>Alphaproteobacteria</taxon>
        <taxon>Hyphomicrobiales</taxon>
        <taxon>Stappiaceae</taxon>
        <taxon>Pseudovibrio</taxon>
    </lineage>
</organism>
<dbReference type="InterPro" id="IPR039261">
    <property type="entry name" value="FNR_nucleotide-bd"/>
</dbReference>
<gene>
    <name evidence="15" type="primary">hmp_3</name>
    <name evidence="15" type="ORF">PsAD2_03907</name>
</gene>
<sequence length="442" mass="49165">MKPIGLTLIIASILPPLLLFSQFGGQADFGALLSQYLGIVSLIFMGLIQVMATRVKGIEVLFGPLDRVYVLHKWLAIFAIAAAFLHESIDAEAFSRFVTSNGTGDLAEDLGEIGYNGILVLGLGSLATFIPYKIWHWTHRLIGIFFALAASHFLLMPNVFSWSDPLGLYVSAFCFAGIFSFVYLTFKGFAGRTKTYTVKSVEVYGRITSVTLKPEGKPISHRAGQFAYVSFDQSGLGEVHPYTIASASRPDGMVRFCISALGSYTSRIHQLQVGTKASLSKGYGGFRPIVSHQDQIWIAGGVGITPFLAWAQTLTGQETGKVFLYYCVRNRVENPFKDELEALQKRLPNLHIQYFESDMGEYIDARLLKILQGTFFNKMPIAFCGPKAMRKKLLVDLKALNYPTRQFHYEEFQMRSGIGLRKLLMLLLEQVSFYSGKFGAAN</sequence>
<proteinExistence type="predicted"/>
<keyword evidence="4 13" id="KW-0812">Transmembrane</keyword>
<feature type="transmembrane region" description="Helical" evidence="13">
    <location>
        <begin position="113"/>
        <end position="134"/>
    </location>
</feature>
<dbReference type="GO" id="GO:0046872">
    <property type="term" value="F:metal ion binding"/>
    <property type="evidence" value="ECO:0007669"/>
    <property type="project" value="UniProtKB-KW"/>
</dbReference>